<protein>
    <recommendedName>
        <fullName evidence="6">Glucanase</fullName>
        <ecNumber evidence="6">3.2.1.-</ecNumber>
    </recommendedName>
</protein>
<dbReference type="EMBL" id="LWMH01000001">
    <property type="protein sequence ID" value="KZS46663.1"/>
    <property type="molecule type" value="Genomic_DNA"/>
</dbReference>
<dbReference type="Pfam" id="PF01270">
    <property type="entry name" value="Glyco_hydro_8"/>
    <property type="match status" value="1"/>
</dbReference>
<evidence type="ECO:0000256" key="1">
    <source>
        <dbReference type="ARBA" id="ARBA00009209"/>
    </source>
</evidence>
<dbReference type="GO" id="GO:0000272">
    <property type="term" value="P:polysaccharide catabolic process"/>
    <property type="evidence" value="ECO:0007669"/>
    <property type="project" value="UniProtKB-KW"/>
</dbReference>
<dbReference type="AlphaFoldDB" id="A0A163JLR8"/>
<evidence type="ECO:0000256" key="6">
    <source>
        <dbReference type="RuleBase" id="RU361167"/>
    </source>
</evidence>
<evidence type="ECO:0000256" key="3">
    <source>
        <dbReference type="ARBA" id="ARBA00022801"/>
    </source>
</evidence>
<evidence type="ECO:0000256" key="5">
    <source>
        <dbReference type="PROSITE-ProRule" id="PRU10058"/>
    </source>
</evidence>
<feature type="active site" description="Nucleophile" evidence="5">
    <location>
        <position position="154"/>
    </location>
</feature>
<keyword evidence="3 6" id="KW-0378">Hydrolase</keyword>
<feature type="signal peptide" evidence="7">
    <location>
        <begin position="1"/>
        <end position="30"/>
    </location>
</feature>
<keyword evidence="2 7" id="KW-0732">Signal</keyword>
<organism evidence="8 9">
    <name type="scientific">Paenibacillus glucanolyticus</name>
    <dbReference type="NCBI Taxonomy" id="59843"/>
    <lineage>
        <taxon>Bacteria</taxon>
        <taxon>Bacillati</taxon>
        <taxon>Bacillota</taxon>
        <taxon>Bacilli</taxon>
        <taxon>Bacillales</taxon>
        <taxon>Paenibacillaceae</taxon>
        <taxon>Paenibacillus</taxon>
    </lineage>
</organism>
<dbReference type="STRING" id="59843.A3958_11940"/>
<dbReference type="EC" id="3.2.1.-" evidence="6"/>
<dbReference type="PROSITE" id="PS00812">
    <property type="entry name" value="GLYCOSYL_HYDROL_F8"/>
    <property type="match status" value="1"/>
</dbReference>
<reference evidence="8" key="1">
    <citation type="journal article" date="2016" name="Genome Announc.">
        <title>Draft genomes of two strains of Paenibacillus glucanolyticus with capability to degrade lignocellulose.</title>
        <authorList>
            <person name="Mathews S.L."/>
            <person name="Pawlak J."/>
            <person name="Grunden A.M."/>
        </authorList>
    </citation>
    <scope>NUCLEOTIDE SEQUENCE [LARGE SCALE GENOMIC DNA]</scope>
    <source>
        <strain evidence="8">SLM1</strain>
    </source>
</reference>
<dbReference type="GeneID" id="97558001"/>
<proteinExistence type="inferred from homology"/>
<evidence type="ECO:0000313" key="8">
    <source>
        <dbReference type="EMBL" id="KZS46663.1"/>
    </source>
</evidence>
<comment type="caution">
    <text evidence="8">The sequence shown here is derived from an EMBL/GenBank/DDBJ whole genome shotgun (WGS) entry which is preliminary data.</text>
</comment>
<dbReference type="InterPro" id="IPR019834">
    <property type="entry name" value="Glyco_hydro_8_CS"/>
</dbReference>
<dbReference type="PRINTS" id="PR00735">
    <property type="entry name" value="GLHYDRLASE8"/>
</dbReference>
<evidence type="ECO:0000256" key="4">
    <source>
        <dbReference type="ARBA" id="ARBA00023295"/>
    </source>
</evidence>
<feature type="chain" id="PRO_5007843445" description="Glucanase" evidence="7">
    <location>
        <begin position="31"/>
        <end position="407"/>
    </location>
</feature>
<evidence type="ECO:0000313" key="9">
    <source>
        <dbReference type="Proteomes" id="UP000076796"/>
    </source>
</evidence>
<dbReference type="RefSeq" id="WP_063478451.1">
    <property type="nucleotide sequence ID" value="NZ_CP147845.1"/>
</dbReference>
<evidence type="ECO:0000256" key="7">
    <source>
        <dbReference type="SAM" id="SignalP"/>
    </source>
</evidence>
<dbReference type="InterPro" id="IPR002037">
    <property type="entry name" value="Glyco_hydro_8"/>
</dbReference>
<dbReference type="Gene3D" id="1.50.10.10">
    <property type="match status" value="1"/>
</dbReference>
<gene>
    <name evidence="8" type="ORF">AWU65_12400</name>
</gene>
<dbReference type="OrthoDB" id="9803461at2"/>
<sequence length="407" mass="45076">MKLFRKSIIRKSVVLLCAVVMVLPAGLSMAANKPFPQHTTYTSGSIKPNHVTQTVMDNAVQSKWNSWKGSFLKPAASGQYYVKYNSAGETVSEAHGYGMLFTVLMAGYDNNAQTYFDGLYRYYKAHPSDNNPYLMAWKQNSSFQNIEGANSATDGDMDIAYALLLADKQWGSSGSINYLQAAKNIINAIMSNDVNQSQWTLRLGDWATSGNYNTATRPSDFMLNHMKAFRSATGDARWDNVINKTYTIINSIYNGYSSNTGLLPDFVVMSGSNYQPAAAGFLEGANDGKYYYNSSRTPWRITTDYLMTGDSRALNQLNKMNTFIKSATSSNPANVKAGYNLNGTALVTYNSGAFYAPFGVSAMTSSSHQSWLNSVWSYTTNASAEGYYEESIKLFSMIVMSGNWWSY</sequence>
<keyword evidence="9" id="KW-1185">Reference proteome</keyword>
<dbReference type="Proteomes" id="UP000076796">
    <property type="component" value="Unassembled WGS sequence"/>
</dbReference>
<dbReference type="GO" id="GO:0004553">
    <property type="term" value="F:hydrolase activity, hydrolyzing O-glycosyl compounds"/>
    <property type="evidence" value="ECO:0007669"/>
    <property type="project" value="InterPro"/>
</dbReference>
<name>A0A163JLR8_9BACL</name>
<dbReference type="InterPro" id="IPR012341">
    <property type="entry name" value="6hp_glycosidase-like_sf"/>
</dbReference>
<keyword evidence="6" id="KW-0119">Carbohydrate metabolism</keyword>
<keyword evidence="4 6" id="KW-0326">Glycosidase</keyword>
<comment type="similarity">
    <text evidence="1 6">Belongs to the glycosyl hydrolase 8 (cellulase D) family.</text>
</comment>
<dbReference type="InterPro" id="IPR008928">
    <property type="entry name" value="6-hairpin_glycosidase_sf"/>
</dbReference>
<dbReference type="SUPFAM" id="SSF48208">
    <property type="entry name" value="Six-hairpin glycosidases"/>
    <property type="match status" value="1"/>
</dbReference>
<keyword evidence="6" id="KW-0624">Polysaccharide degradation</keyword>
<accession>A0A163JLR8</accession>
<evidence type="ECO:0000256" key="2">
    <source>
        <dbReference type="ARBA" id="ARBA00022729"/>
    </source>
</evidence>